<protein>
    <submittedName>
        <fullName evidence="2">Uncharacterized protein</fullName>
    </submittedName>
</protein>
<dbReference type="AlphaFoldDB" id="A0A1H0BN72"/>
<dbReference type="RefSeq" id="WP_092640643.1">
    <property type="nucleotide sequence ID" value="NZ_FNID01000020.1"/>
</dbReference>
<gene>
    <name evidence="2" type="ORF">SAMN05192585_12011</name>
</gene>
<feature type="region of interest" description="Disordered" evidence="1">
    <location>
        <begin position="1"/>
        <end position="21"/>
    </location>
</feature>
<dbReference type="EMBL" id="FNID01000020">
    <property type="protein sequence ID" value="SDN47032.1"/>
    <property type="molecule type" value="Genomic_DNA"/>
</dbReference>
<name>A0A1H0BN72_9FIRM</name>
<organism evidence="2 3">
    <name type="scientific">Acetanaerobacterium elongatum</name>
    <dbReference type="NCBI Taxonomy" id="258515"/>
    <lineage>
        <taxon>Bacteria</taxon>
        <taxon>Bacillati</taxon>
        <taxon>Bacillota</taxon>
        <taxon>Clostridia</taxon>
        <taxon>Eubacteriales</taxon>
        <taxon>Oscillospiraceae</taxon>
        <taxon>Acetanaerobacterium</taxon>
    </lineage>
</organism>
<dbReference type="OrthoDB" id="1912910at2"/>
<evidence type="ECO:0000313" key="2">
    <source>
        <dbReference type="EMBL" id="SDN47032.1"/>
    </source>
</evidence>
<keyword evidence="3" id="KW-1185">Reference proteome</keyword>
<proteinExistence type="predicted"/>
<sequence>MANEVENENVVEPTNDEMVSMSKTDFNKAIQSAEDRLRTKYSKEIKELEQKITNLTPANKSEQEIELETRLAEVAAKEKRLNLQDTLLAKNLDKSFVDYLRDDADVDAFEKIITNIISQRIIETGYTPINHNNTDSITKEKWHSMSFSERQKVFESNPELAKRLMKSK</sequence>
<evidence type="ECO:0000256" key="1">
    <source>
        <dbReference type="SAM" id="MobiDB-lite"/>
    </source>
</evidence>
<evidence type="ECO:0000313" key="3">
    <source>
        <dbReference type="Proteomes" id="UP000199182"/>
    </source>
</evidence>
<dbReference type="STRING" id="258515.SAMN05192585_12011"/>
<accession>A0A1H0BN72</accession>
<reference evidence="2 3" key="1">
    <citation type="submission" date="2016-10" db="EMBL/GenBank/DDBJ databases">
        <authorList>
            <person name="de Groot N.N."/>
        </authorList>
    </citation>
    <scope>NUCLEOTIDE SEQUENCE [LARGE SCALE GENOMIC DNA]</scope>
    <source>
        <strain evidence="2 3">CGMCC 1.5012</strain>
    </source>
</reference>
<dbReference type="Proteomes" id="UP000199182">
    <property type="component" value="Unassembled WGS sequence"/>
</dbReference>